<evidence type="ECO:0000313" key="2">
    <source>
        <dbReference type="EMBL" id="OVA02094.1"/>
    </source>
</evidence>
<comment type="caution">
    <text evidence="2">The sequence shown here is derived from an EMBL/GenBank/DDBJ whole genome shotgun (WGS) entry which is preliminary data.</text>
</comment>
<protein>
    <submittedName>
        <fullName evidence="2">Uncharacterized protein</fullName>
    </submittedName>
</protein>
<dbReference type="InParanoid" id="A0A200PV68"/>
<dbReference type="FunCoup" id="A0A200PV68">
    <property type="interactions" value="1"/>
</dbReference>
<keyword evidence="3" id="KW-1185">Reference proteome</keyword>
<name>A0A200PV68_MACCD</name>
<dbReference type="AlphaFoldDB" id="A0A200PV68"/>
<dbReference type="Proteomes" id="UP000195402">
    <property type="component" value="Unassembled WGS sequence"/>
</dbReference>
<reference evidence="2 3" key="1">
    <citation type="journal article" date="2017" name="Mol. Plant">
        <title>The Genome of Medicinal Plant Macleaya cordata Provides New Insights into Benzylisoquinoline Alkaloids Metabolism.</title>
        <authorList>
            <person name="Liu X."/>
            <person name="Liu Y."/>
            <person name="Huang P."/>
            <person name="Ma Y."/>
            <person name="Qing Z."/>
            <person name="Tang Q."/>
            <person name="Cao H."/>
            <person name="Cheng P."/>
            <person name="Zheng Y."/>
            <person name="Yuan Z."/>
            <person name="Zhou Y."/>
            <person name="Liu J."/>
            <person name="Tang Z."/>
            <person name="Zhuo Y."/>
            <person name="Zhang Y."/>
            <person name="Yu L."/>
            <person name="Huang J."/>
            <person name="Yang P."/>
            <person name="Peng Q."/>
            <person name="Zhang J."/>
            <person name="Jiang W."/>
            <person name="Zhang Z."/>
            <person name="Lin K."/>
            <person name="Ro D.K."/>
            <person name="Chen X."/>
            <person name="Xiong X."/>
            <person name="Shang Y."/>
            <person name="Huang S."/>
            <person name="Zeng J."/>
        </authorList>
    </citation>
    <scope>NUCLEOTIDE SEQUENCE [LARGE SCALE GENOMIC DNA]</scope>
    <source>
        <strain evidence="3">cv. BLH2017</strain>
        <tissue evidence="2">Root</tissue>
    </source>
</reference>
<evidence type="ECO:0000313" key="3">
    <source>
        <dbReference type="Proteomes" id="UP000195402"/>
    </source>
</evidence>
<dbReference type="OMA" id="IGDFCTS"/>
<keyword evidence="1" id="KW-1133">Transmembrane helix</keyword>
<dbReference type="OrthoDB" id="1854918at2759"/>
<feature type="transmembrane region" description="Helical" evidence="1">
    <location>
        <begin position="12"/>
        <end position="30"/>
    </location>
</feature>
<gene>
    <name evidence="2" type="ORF">BVC80_1261g9</name>
</gene>
<proteinExistence type="predicted"/>
<keyword evidence="1" id="KW-0812">Transmembrane</keyword>
<keyword evidence="1" id="KW-0472">Membrane</keyword>
<organism evidence="2 3">
    <name type="scientific">Macleaya cordata</name>
    <name type="common">Five-seeded plume-poppy</name>
    <name type="synonym">Bocconia cordata</name>
    <dbReference type="NCBI Taxonomy" id="56857"/>
    <lineage>
        <taxon>Eukaryota</taxon>
        <taxon>Viridiplantae</taxon>
        <taxon>Streptophyta</taxon>
        <taxon>Embryophyta</taxon>
        <taxon>Tracheophyta</taxon>
        <taxon>Spermatophyta</taxon>
        <taxon>Magnoliopsida</taxon>
        <taxon>Ranunculales</taxon>
        <taxon>Papaveraceae</taxon>
        <taxon>Papaveroideae</taxon>
        <taxon>Macleaya</taxon>
    </lineage>
</organism>
<accession>A0A200PV68</accession>
<evidence type="ECO:0000256" key="1">
    <source>
        <dbReference type="SAM" id="Phobius"/>
    </source>
</evidence>
<sequence length="61" mass="6522">MAGGEAGSKVVRLVAFLGAGVICTSAINLWRDFERKKVTQQTAAEIAEKQQLGSMVKKAVE</sequence>
<dbReference type="EMBL" id="MVGT01003981">
    <property type="protein sequence ID" value="OVA02094.1"/>
    <property type="molecule type" value="Genomic_DNA"/>
</dbReference>